<dbReference type="Pfam" id="PF04828">
    <property type="entry name" value="GFA"/>
    <property type="match status" value="1"/>
</dbReference>
<keyword evidence="4" id="KW-0456">Lyase</keyword>
<comment type="similarity">
    <text evidence="1">Belongs to the Gfa family.</text>
</comment>
<dbReference type="GO" id="GO:0016846">
    <property type="term" value="F:carbon-sulfur lyase activity"/>
    <property type="evidence" value="ECO:0007669"/>
    <property type="project" value="InterPro"/>
</dbReference>
<evidence type="ECO:0000313" key="7">
    <source>
        <dbReference type="Proteomes" id="UP000029445"/>
    </source>
</evidence>
<proteinExistence type="inferred from homology"/>
<dbReference type="Proteomes" id="UP000029445">
    <property type="component" value="Chromosome 1"/>
</dbReference>
<evidence type="ECO:0000313" key="6">
    <source>
        <dbReference type="EMBL" id="KGB77587.1"/>
    </source>
</evidence>
<evidence type="ECO:0000256" key="4">
    <source>
        <dbReference type="ARBA" id="ARBA00023239"/>
    </source>
</evidence>
<dbReference type="InterPro" id="IPR006913">
    <property type="entry name" value="CENP-V/GFA"/>
</dbReference>
<evidence type="ECO:0000256" key="1">
    <source>
        <dbReference type="ARBA" id="ARBA00005495"/>
    </source>
</evidence>
<dbReference type="HOGENOM" id="CLU_079143_2_0_1"/>
<dbReference type="PANTHER" id="PTHR33337">
    <property type="entry name" value="GFA DOMAIN-CONTAINING PROTEIN"/>
    <property type="match status" value="1"/>
</dbReference>
<dbReference type="GO" id="GO:0046872">
    <property type="term" value="F:metal ion binding"/>
    <property type="evidence" value="ECO:0007669"/>
    <property type="project" value="UniProtKB-KW"/>
</dbReference>
<dbReference type="InterPro" id="IPR011057">
    <property type="entry name" value="Mss4-like_sf"/>
</dbReference>
<sequence length="177" mass="20053">MPQWAKDVPFRWGESREGWKTKWRQSCFCGKVAFVYNSDPLQVKACHCGNCQKLHGAPYQQAAIFPKSSVRLDTPPTHVRFLTASSDFHPLSSSPTPLPRKISCGSCGCPFMDEGRNMIMAFPPLFEFHREDGEAGVPEPLRVQSHIFYGQRIVDVVDGKDKWEGHKDESKKMGDHD</sequence>
<feature type="domain" description="CENP-V/GFA" evidence="5">
    <location>
        <begin position="16"/>
        <end position="164"/>
    </location>
</feature>
<dbReference type="GeneID" id="88179714"/>
<evidence type="ECO:0000256" key="2">
    <source>
        <dbReference type="ARBA" id="ARBA00022723"/>
    </source>
</evidence>
<dbReference type="PROSITE" id="PS51891">
    <property type="entry name" value="CENP_V_GFA"/>
    <property type="match status" value="1"/>
</dbReference>
<reference evidence="6 7" key="2">
    <citation type="journal article" date="2018" name="Proc. Natl. Acad. Sci.">
        <title>RNAi is a critical determinant of centromere evolution in closely related fungi.</title>
        <authorList>
            <person name="Yadav V."/>
            <person name="Sun S."/>
            <person name="Billmyre R.B."/>
            <person name="Thimmappa B.C."/>
            <person name="Shea T."/>
            <person name="Lintner R."/>
            <person name="Bakkeren G."/>
            <person name="Cuomo C.A."/>
            <person name="Heitman J."/>
            <person name="Sanyal K."/>
        </authorList>
    </citation>
    <scope>NUCLEOTIDE SEQUENCE [LARGE SCALE GENOMIC DNA]</scope>
    <source>
        <strain evidence="6 7">R265</strain>
    </source>
</reference>
<dbReference type="PANTHER" id="PTHR33337:SF40">
    <property type="entry name" value="CENP-V_GFA DOMAIN-CONTAINING PROTEIN-RELATED"/>
    <property type="match status" value="1"/>
</dbReference>
<name>A0A095CB70_CRYD2</name>
<evidence type="ECO:0000256" key="3">
    <source>
        <dbReference type="ARBA" id="ARBA00022833"/>
    </source>
</evidence>
<dbReference type="Gene3D" id="3.90.1590.10">
    <property type="entry name" value="glutathione-dependent formaldehyde- activating enzyme (gfa)"/>
    <property type="match status" value="1"/>
</dbReference>
<keyword evidence="2" id="KW-0479">Metal-binding</keyword>
<reference evidence="6 7" key="1">
    <citation type="journal article" date="2011" name="MBio">
        <title>Genome variation in Cryptococcus gattii, an emerging pathogen of immunocompetent hosts.</title>
        <authorList>
            <person name="D'Souza C.A."/>
            <person name="Kronstad J.W."/>
            <person name="Taylor G."/>
            <person name="Warren R."/>
            <person name="Yuen M."/>
            <person name="Hu G."/>
            <person name="Jung W.H."/>
            <person name="Sham A."/>
            <person name="Kidd S.E."/>
            <person name="Tangen K."/>
            <person name="Lee N."/>
            <person name="Zeilmaker T."/>
            <person name="Sawkins J."/>
            <person name="McVicker G."/>
            <person name="Shah S."/>
            <person name="Gnerre S."/>
            <person name="Griggs A."/>
            <person name="Zeng Q."/>
            <person name="Bartlett K."/>
            <person name="Li W."/>
            <person name="Wang X."/>
            <person name="Heitman J."/>
            <person name="Stajich J.E."/>
            <person name="Fraser J.A."/>
            <person name="Meyer W."/>
            <person name="Carter D."/>
            <person name="Schein J."/>
            <person name="Krzywinski M."/>
            <person name="Kwon-Chung K.J."/>
            <person name="Varma A."/>
            <person name="Wang J."/>
            <person name="Brunham R."/>
            <person name="Fyfe M."/>
            <person name="Ouellette B.F."/>
            <person name="Siddiqui A."/>
            <person name="Marra M."/>
            <person name="Jones S."/>
            <person name="Holt R."/>
            <person name="Birren B.W."/>
            <person name="Galagan J.E."/>
            <person name="Cuomo C.A."/>
        </authorList>
    </citation>
    <scope>NUCLEOTIDE SEQUENCE [LARGE SCALE GENOMIC DNA]</scope>
    <source>
        <strain evidence="6 7">R265</strain>
    </source>
</reference>
<dbReference type="VEuPathDB" id="FungiDB:CNBG_3425"/>
<organism evidence="6 7">
    <name type="scientific">Cryptococcus deuterogattii (strain R265)</name>
    <name type="common">Cryptococcus gattii VGII (strain R265)</name>
    <dbReference type="NCBI Taxonomy" id="294750"/>
    <lineage>
        <taxon>Eukaryota</taxon>
        <taxon>Fungi</taxon>
        <taxon>Dikarya</taxon>
        <taxon>Basidiomycota</taxon>
        <taxon>Agaricomycotina</taxon>
        <taxon>Tremellomycetes</taxon>
        <taxon>Tremellales</taxon>
        <taxon>Cryptococcaceae</taxon>
        <taxon>Cryptococcus</taxon>
        <taxon>Cryptococcus gattii species complex</taxon>
    </lineage>
</organism>
<protein>
    <recommendedName>
        <fullName evidence="5">CENP-V/GFA domain-containing protein</fullName>
    </recommendedName>
</protein>
<dbReference type="OMA" id="DINFTHG"/>
<dbReference type="EMBL" id="CP025759">
    <property type="protein sequence ID" value="KGB77587.1"/>
    <property type="molecule type" value="Genomic_DNA"/>
</dbReference>
<dbReference type="STRING" id="294750.A0A095CB70"/>
<dbReference type="AlphaFoldDB" id="A0A095CB70"/>
<evidence type="ECO:0000259" key="5">
    <source>
        <dbReference type="PROSITE" id="PS51891"/>
    </source>
</evidence>
<accession>A0A095CB70</accession>
<dbReference type="KEGG" id="cdeu:CNBG_3425"/>
<dbReference type="SUPFAM" id="SSF51316">
    <property type="entry name" value="Mss4-like"/>
    <property type="match status" value="1"/>
</dbReference>
<keyword evidence="3" id="KW-0862">Zinc</keyword>
<dbReference type="RefSeq" id="XP_062883394.1">
    <property type="nucleotide sequence ID" value="XM_063027439.1"/>
</dbReference>
<dbReference type="OrthoDB" id="9970124at2759"/>
<keyword evidence="7" id="KW-1185">Reference proteome</keyword>
<gene>
    <name evidence="6" type="ORF">CNBG_3425</name>
</gene>